<evidence type="ECO:0000256" key="7">
    <source>
        <dbReference type="ARBA" id="ARBA00022741"/>
    </source>
</evidence>
<dbReference type="PANTHER" id="PTHR23076:SF97">
    <property type="entry name" value="ATP-DEPENDENT ZINC METALLOPROTEASE YME1L1"/>
    <property type="match status" value="1"/>
</dbReference>
<dbReference type="CDD" id="cd19501">
    <property type="entry name" value="RecA-like_FtsH"/>
    <property type="match status" value="1"/>
</dbReference>
<comment type="similarity">
    <text evidence="16">Belongs to the AAA ATPase family.</text>
</comment>
<dbReference type="Gene3D" id="1.10.8.60">
    <property type="match status" value="1"/>
</dbReference>
<feature type="transmembrane region" description="Helical" evidence="15">
    <location>
        <begin position="100"/>
        <end position="121"/>
    </location>
</feature>
<dbReference type="InterPro" id="IPR041569">
    <property type="entry name" value="AAA_lid_3"/>
</dbReference>
<feature type="region of interest" description="Disordered" evidence="17">
    <location>
        <begin position="590"/>
        <end position="636"/>
    </location>
</feature>
<dbReference type="GO" id="GO:0005886">
    <property type="term" value="C:plasma membrane"/>
    <property type="evidence" value="ECO:0007669"/>
    <property type="project" value="UniProtKB-SubCell"/>
</dbReference>
<feature type="compositionally biased region" description="Pro residues" evidence="17">
    <location>
        <begin position="626"/>
        <end position="636"/>
    </location>
</feature>
<evidence type="ECO:0000256" key="12">
    <source>
        <dbReference type="ARBA" id="ARBA00023049"/>
    </source>
</evidence>
<dbReference type="EMBL" id="VDUY01000008">
    <property type="protein sequence ID" value="TXL63510.1"/>
    <property type="molecule type" value="Genomic_DNA"/>
</dbReference>
<keyword evidence="20" id="KW-1185">Reference proteome</keyword>
<dbReference type="Pfam" id="PF06480">
    <property type="entry name" value="FtsH_ext"/>
    <property type="match status" value="1"/>
</dbReference>
<accession>A0A5C8NR09</accession>
<comment type="caution">
    <text evidence="15">Lacks conserved residue(s) required for the propagation of feature annotation.</text>
</comment>
<feature type="active site" evidence="15">
    <location>
        <position position="417"/>
    </location>
</feature>
<evidence type="ECO:0000256" key="10">
    <source>
        <dbReference type="ARBA" id="ARBA00022840"/>
    </source>
</evidence>
<keyword evidence="3 15" id="KW-1003">Cell membrane</keyword>
<organism evidence="19 20">
    <name type="scientific">Zeimonas arvi</name>
    <dbReference type="NCBI Taxonomy" id="2498847"/>
    <lineage>
        <taxon>Bacteria</taxon>
        <taxon>Pseudomonadati</taxon>
        <taxon>Pseudomonadota</taxon>
        <taxon>Betaproteobacteria</taxon>
        <taxon>Burkholderiales</taxon>
        <taxon>Burkholderiaceae</taxon>
        <taxon>Zeimonas</taxon>
    </lineage>
</organism>
<evidence type="ECO:0000256" key="14">
    <source>
        <dbReference type="ARBA" id="ARBA00061570"/>
    </source>
</evidence>
<evidence type="ECO:0000313" key="19">
    <source>
        <dbReference type="EMBL" id="TXL63510.1"/>
    </source>
</evidence>
<dbReference type="PANTHER" id="PTHR23076">
    <property type="entry name" value="METALLOPROTEASE M41 FTSH"/>
    <property type="match status" value="1"/>
</dbReference>
<feature type="compositionally biased region" description="Low complexity" evidence="17">
    <location>
        <begin position="616"/>
        <end position="625"/>
    </location>
</feature>
<dbReference type="InterPro" id="IPR003959">
    <property type="entry name" value="ATPase_AAA_core"/>
</dbReference>
<keyword evidence="13 15" id="KW-0472">Membrane</keyword>
<keyword evidence="10 15" id="KW-0067">ATP-binding</keyword>
<feature type="domain" description="AAA+ ATPase" evidence="18">
    <location>
        <begin position="186"/>
        <end position="325"/>
    </location>
</feature>
<keyword evidence="8 15" id="KW-0378">Hydrolase</keyword>
<dbReference type="RefSeq" id="WP_147705664.1">
    <property type="nucleotide sequence ID" value="NZ_VDUY01000008.1"/>
</dbReference>
<dbReference type="EC" id="3.4.24.-" evidence="15"/>
<comment type="similarity">
    <text evidence="2 15">In the C-terminal section; belongs to the peptidase M41 family.</text>
</comment>
<dbReference type="AlphaFoldDB" id="A0A5C8NR09"/>
<feature type="binding site" evidence="15">
    <location>
        <position position="492"/>
    </location>
    <ligand>
        <name>Zn(2+)</name>
        <dbReference type="ChEBI" id="CHEBI:29105"/>
        <note>catalytic</note>
    </ligand>
</feature>
<dbReference type="Pfam" id="PF01434">
    <property type="entry name" value="Peptidase_M41"/>
    <property type="match status" value="1"/>
</dbReference>
<dbReference type="Gene3D" id="3.40.50.300">
    <property type="entry name" value="P-loop containing nucleotide triphosphate hydrolases"/>
    <property type="match status" value="1"/>
</dbReference>
<keyword evidence="4 15" id="KW-0645">Protease</keyword>
<dbReference type="GO" id="GO:0030163">
    <property type="term" value="P:protein catabolic process"/>
    <property type="evidence" value="ECO:0007669"/>
    <property type="project" value="UniProtKB-UniRule"/>
</dbReference>
<comment type="cofactor">
    <cofactor evidence="15">
        <name>Zn(2+)</name>
        <dbReference type="ChEBI" id="CHEBI:29105"/>
    </cofactor>
    <text evidence="15">Binds 1 zinc ion per subunit.</text>
</comment>
<feature type="binding site" evidence="15">
    <location>
        <begin position="194"/>
        <end position="201"/>
    </location>
    <ligand>
        <name>ATP</name>
        <dbReference type="ChEBI" id="CHEBI:30616"/>
    </ligand>
</feature>
<evidence type="ECO:0000256" key="16">
    <source>
        <dbReference type="RuleBase" id="RU003651"/>
    </source>
</evidence>
<keyword evidence="11 15" id="KW-1133">Transmembrane helix</keyword>
<evidence type="ECO:0000256" key="4">
    <source>
        <dbReference type="ARBA" id="ARBA00022670"/>
    </source>
</evidence>
<dbReference type="FunFam" id="1.10.8.60:FF:000001">
    <property type="entry name" value="ATP-dependent zinc metalloprotease FtsH"/>
    <property type="match status" value="1"/>
</dbReference>
<evidence type="ECO:0000256" key="8">
    <source>
        <dbReference type="ARBA" id="ARBA00022801"/>
    </source>
</evidence>
<evidence type="ECO:0000256" key="2">
    <source>
        <dbReference type="ARBA" id="ARBA00010044"/>
    </source>
</evidence>
<evidence type="ECO:0000313" key="20">
    <source>
        <dbReference type="Proteomes" id="UP000321548"/>
    </source>
</evidence>
<name>A0A5C8NR09_9BURK</name>
<dbReference type="NCBIfam" id="TIGR01241">
    <property type="entry name" value="FtsH_fam"/>
    <property type="match status" value="1"/>
</dbReference>
<dbReference type="SMART" id="SM00382">
    <property type="entry name" value="AAA"/>
    <property type="match status" value="1"/>
</dbReference>
<dbReference type="Proteomes" id="UP000321548">
    <property type="component" value="Unassembled WGS sequence"/>
</dbReference>
<dbReference type="PROSITE" id="PS00674">
    <property type="entry name" value="AAA"/>
    <property type="match status" value="1"/>
</dbReference>
<feature type="binding site" evidence="15">
    <location>
        <position position="420"/>
    </location>
    <ligand>
        <name>Zn(2+)</name>
        <dbReference type="ChEBI" id="CHEBI:29105"/>
        <note>catalytic</note>
    </ligand>
</feature>
<dbReference type="InterPro" id="IPR003960">
    <property type="entry name" value="ATPase_AAA_CS"/>
</dbReference>
<keyword evidence="5 15" id="KW-0812">Transmembrane</keyword>
<evidence type="ECO:0000256" key="5">
    <source>
        <dbReference type="ARBA" id="ARBA00022692"/>
    </source>
</evidence>
<dbReference type="FunFam" id="1.20.58.760:FF:000001">
    <property type="entry name" value="ATP-dependent zinc metalloprotease FtsH"/>
    <property type="match status" value="1"/>
</dbReference>
<evidence type="ECO:0000256" key="13">
    <source>
        <dbReference type="ARBA" id="ARBA00023136"/>
    </source>
</evidence>
<keyword evidence="7 15" id="KW-0547">Nucleotide-binding</keyword>
<evidence type="ECO:0000256" key="3">
    <source>
        <dbReference type="ARBA" id="ARBA00022475"/>
    </source>
</evidence>
<dbReference type="InterPro" id="IPR011546">
    <property type="entry name" value="Pept_M41_FtsH_extracell"/>
</dbReference>
<dbReference type="GO" id="GO:0006508">
    <property type="term" value="P:proteolysis"/>
    <property type="evidence" value="ECO:0007669"/>
    <property type="project" value="UniProtKB-KW"/>
</dbReference>
<dbReference type="Gene3D" id="3.30.720.210">
    <property type="match status" value="1"/>
</dbReference>
<evidence type="ECO:0000256" key="15">
    <source>
        <dbReference type="HAMAP-Rule" id="MF_01458"/>
    </source>
</evidence>
<dbReference type="GO" id="GO:0004222">
    <property type="term" value="F:metalloendopeptidase activity"/>
    <property type="evidence" value="ECO:0007669"/>
    <property type="project" value="InterPro"/>
</dbReference>
<comment type="subunit">
    <text evidence="15">Homohexamer.</text>
</comment>
<evidence type="ECO:0000256" key="11">
    <source>
        <dbReference type="ARBA" id="ARBA00022989"/>
    </source>
</evidence>
<reference evidence="19 20" key="1">
    <citation type="submission" date="2019-06" db="EMBL/GenBank/DDBJ databases">
        <title>Quisquiliibacterium sp. nov., isolated from a maize field.</title>
        <authorList>
            <person name="Lin S.-Y."/>
            <person name="Tsai C.-F."/>
            <person name="Young C.-C."/>
        </authorList>
    </citation>
    <scope>NUCLEOTIDE SEQUENCE [LARGE SCALE GENOMIC DNA]</scope>
    <source>
        <strain evidence="19 20">CC-CFT501</strain>
    </source>
</reference>
<feature type="binding site" evidence="15">
    <location>
        <position position="416"/>
    </location>
    <ligand>
        <name>Zn(2+)</name>
        <dbReference type="ChEBI" id="CHEBI:29105"/>
        <note>catalytic</note>
    </ligand>
</feature>
<dbReference type="Pfam" id="PF17862">
    <property type="entry name" value="AAA_lid_3"/>
    <property type="match status" value="1"/>
</dbReference>
<dbReference type="Gene3D" id="1.20.58.760">
    <property type="entry name" value="Peptidase M41"/>
    <property type="match status" value="1"/>
</dbReference>
<protein>
    <recommendedName>
        <fullName evidence="15">ATP-dependent zinc metalloprotease FtsH</fullName>
        <ecNumber evidence="15">3.4.24.-</ecNumber>
    </recommendedName>
</protein>
<proteinExistence type="inferred from homology"/>
<comment type="similarity">
    <text evidence="14 15">In the central section; belongs to the AAA ATPase family.</text>
</comment>
<comment type="function">
    <text evidence="15">Acts as a processive, ATP-dependent zinc metallopeptidase for both cytoplasmic and membrane proteins. Plays a role in the quality control of integral membrane proteins.</text>
</comment>
<dbReference type="GO" id="GO:0008270">
    <property type="term" value="F:zinc ion binding"/>
    <property type="evidence" value="ECO:0007669"/>
    <property type="project" value="UniProtKB-UniRule"/>
</dbReference>
<comment type="subcellular location">
    <subcellularLocation>
        <location evidence="15">Cell membrane</location>
        <topology evidence="15">Multi-pass membrane protein</topology>
        <orientation evidence="15">Cytoplasmic side</orientation>
    </subcellularLocation>
    <subcellularLocation>
        <location evidence="1">Membrane</location>
    </subcellularLocation>
</comment>
<dbReference type="Pfam" id="PF00004">
    <property type="entry name" value="AAA"/>
    <property type="match status" value="1"/>
</dbReference>
<comment type="caution">
    <text evidence="19">The sequence shown here is derived from an EMBL/GenBank/DDBJ whole genome shotgun (WGS) entry which is preliminary data.</text>
</comment>
<dbReference type="GO" id="GO:0004176">
    <property type="term" value="F:ATP-dependent peptidase activity"/>
    <property type="evidence" value="ECO:0007669"/>
    <property type="project" value="InterPro"/>
</dbReference>
<keyword evidence="6 15" id="KW-0479">Metal-binding</keyword>
<dbReference type="OrthoDB" id="9809379at2"/>
<dbReference type="SUPFAM" id="SSF52540">
    <property type="entry name" value="P-loop containing nucleoside triphosphate hydrolases"/>
    <property type="match status" value="1"/>
</dbReference>
<dbReference type="InterPro" id="IPR000642">
    <property type="entry name" value="Peptidase_M41"/>
</dbReference>
<gene>
    <name evidence="15" type="primary">ftsH</name>
    <name evidence="19" type="ORF">FHP08_16825</name>
</gene>
<dbReference type="InterPro" id="IPR027417">
    <property type="entry name" value="P-loop_NTPase"/>
</dbReference>
<evidence type="ECO:0000256" key="1">
    <source>
        <dbReference type="ARBA" id="ARBA00004370"/>
    </source>
</evidence>
<keyword evidence="9 15" id="KW-0862">Zinc</keyword>
<dbReference type="FunFam" id="3.40.50.300:FF:000001">
    <property type="entry name" value="ATP-dependent zinc metalloprotease FtsH"/>
    <property type="match status" value="1"/>
</dbReference>
<dbReference type="GO" id="GO:0005524">
    <property type="term" value="F:ATP binding"/>
    <property type="evidence" value="ECO:0007669"/>
    <property type="project" value="UniProtKB-UniRule"/>
</dbReference>
<evidence type="ECO:0000256" key="17">
    <source>
        <dbReference type="SAM" id="MobiDB-lite"/>
    </source>
</evidence>
<dbReference type="InterPro" id="IPR003593">
    <property type="entry name" value="AAA+_ATPase"/>
</dbReference>
<evidence type="ECO:0000256" key="6">
    <source>
        <dbReference type="ARBA" id="ARBA00022723"/>
    </source>
</evidence>
<dbReference type="InterPro" id="IPR005936">
    <property type="entry name" value="FtsH"/>
</dbReference>
<dbReference type="GO" id="GO:0016887">
    <property type="term" value="F:ATP hydrolysis activity"/>
    <property type="evidence" value="ECO:0007669"/>
    <property type="project" value="UniProtKB-UniRule"/>
</dbReference>
<dbReference type="SUPFAM" id="SSF140990">
    <property type="entry name" value="FtsH protease domain-like"/>
    <property type="match status" value="1"/>
</dbReference>
<dbReference type="HAMAP" id="MF_01458">
    <property type="entry name" value="FtsH"/>
    <property type="match status" value="1"/>
</dbReference>
<evidence type="ECO:0000259" key="18">
    <source>
        <dbReference type="SMART" id="SM00382"/>
    </source>
</evidence>
<sequence>MNNAFSKAAVWLVIALVLFTVFKQFDTRQARGGDMPYSQFMAEARDGRIDSVVVDGKTLRARSKDGRPITVNAPNDIWMVGDLMKYGVQVNVRPEEEQSLLLNIFVSWFPMLLLIGVWVFFMRQMQGGGRGGAFSFGKSKARMLDESNNNVTFADVAGCDEAKEEVQELVEFLRDPSKFQKLGGRIPRGVLMVGSPGTGKTLLARAIAGEAKVPFFSISGSDFVEMFVGVGAARVRDMFENAKKHAPCILFIDEIDAVGRQRGAGLGGGNDEREQTLNQLLVEMDGFETGQGVIVIAATNRPDVLDPALLRPGRFDRQVVVPLPDIRGREQILNVHMRKVPMGSDVRADVIARGTPGFSGADLANLVNEAALFAARRNARLVEMIDFERAKDKIIMGAERRSIVMPEDERRNTAYHESGHAVVARVVPKTDPVHKVTIIPRGRALGVTMQLPEGDRYSMDRERMLSTIAVLFGGRIAEELFMNQMTTGASNDFERATAIARDMVTRYGMSDLLGPMVYAENEGEIFLGRSITKTTHMSEETMRKVDSEIRRIIDEQYAAARKILEDNRDKVEVMAKALLEWETIDADQIDDIMAGRPPRPPKERSSASGSGGSGNAPVTPAAPAAPSAPPAEPAAQ</sequence>
<evidence type="ECO:0000256" key="9">
    <source>
        <dbReference type="ARBA" id="ARBA00022833"/>
    </source>
</evidence>
<keyword evidence="12 15" id="KW-0482">Metalloprotease</keyword>
<dbReference type="InterPro" id="IPR037219">
    <property type="entry name" value="Peptidase_M41-like"/>
</dbReference>